<comment type="subcellular location">
    <subcellularLocation>
        <location evidence="1">Membrane</location>
        <topology evidence="1">Multi-pass membrane protein</topology>
    </subcellularLocation>
</comment>
<feature type="transmembrane region" description="Helical" evidence="6">
    <location>
        <begin position="66"/>
        <end position="87"/>
    </location>
</feature>
<evidence type="ECO:0000313" key="7">
    <source>
        <dbReference type="EMBL" id="TGY62710.1"/>
    </source>
</evidence>
<keyword evidence="2" id="KW-1003">Cell membrane</keyword>
<keyword evidence="5 6" id="KW-0472">Membrane</keyword>
<evidence type="ECO:0000256" key="6">
    <source>
        <dbReference type="SAM" id="Phobius"/>
    </source>
</evidence>
<feature type="transmembrane region" description="Helical" evidence="6">
    <location>
        <begin position="26"/>
        <end position="59"/>
    </location>
</feature>
<protein>
    <submittedName>
        <fullName evidence="7">Energy-coupling factor transporter transmembrane protein EcfT</fullName>
    </submittedName>
</protein>
<sequence length="263" mass="28042">MSALGEFGRYQKGSSPLHRADARAKILVTVAFMTTIFLIVSPMQALWALAGFLGLCALGRISPMSLLASSAPLLVLLAVFSLLNLFVNPEGPLLWSWGALAIHKGGLFSAALTATRLGLLVVNGALLLAVTEPLQLTRALSSLLSPLGRLGVPVEQLAFVLALALRFVPTLTLEIQSVMDAQRARGAAFDSGGPVRRLQALLSILVPTFAGALRHAQGLSLALEARHYDPNRPRTIWKKPHLGQVDAVLCIYGLIYVIGLSLL</sequence>
<keyword evidence="4 6" id="KW-1133">Transmembrane helix</keyword>
<dbReference type="InterPro" id="IPR003339">
    <property type="entry name" value="ABC/ECF_trnsptr_transmembrane"/>
</dbReference>
<dbReference type="AlphaFoldDB" id="A0A4V3RRC0"/>
<gene>
    <name evidence="7" type="ORF">E5334_04730</name>
</gene>
<dbReference type="InterPro" id="IPR051611">
    <property type="entry name" value="ECF_transporter_component"/>
</dbReference>
<proteinExistence type="predicted"/>
<keyword evidence="3 6" id="KW-0812">Transmembrane</keyword>
<reference evidence="7 8" key="1">
    <citation type="submission" date="2019-04" db="EMBL/GenBank/DDBJ databases">
        <title>Microbes associate with the intestines of laboratory mice.</title>
        <authorList>
            <person name="Navarre W."/>
            <person name="Wong E."/>
            <person name="Huang K."/>
            <person name="Tropini C."/>
            <person name="Ng K."/>
            <person name="Yu B."/>
        </authorList>
    </citation>
    <scope>NUCLEOTIDE SEQUENCE [LARGE SCALE GENOMIC DNA]</scope>
    <source>
        <strain evidence="7 8">NM07_P-09</strain>
    </source>
</reference>
<evidence type="ECO:0000313" key="8">
    <source>
        <dbReference type="Proteomes" id="UP000310263"/>
    </source>
</evidence>
<dbReference type="GO" id="GO:0005886">
    <property type="term" value="C:plasma membrane"/>
    <property type="evidence" value="ECO:0007669"/>
    <property type="project" value="UniProtKB-ARBA"/>
</dbReference>
<evidence type="ECO:0000256" key="5">
    <source>
        <dbReference type="ARBA" id="ARBA00023136"/>
    </source>
</evidence>
<name>A0A4V3RRC0_9ACTN</name>
<dbReference type="RefSeq" id="WP_136012438.1">
    <property type="nucleotide sequence ID" value="NZ_SRYE01000002.1"/>
</dbReference>
<evidence type="ECO:0000256" key="4">
    <source>
        <dbReference type="ARBA" id="ARBA00022989"/>
    </source>
</evidence>
<evidence type="ECO:0000256" key="1">
    <source>
        <dbReference type="ARBA" id="ARBA00004141"/>
    </source>
</evidence>
<dbReference type="Proteomes" id="UP000310263">
    <property type="component" value="Unassembled WGS sequence"/>
</dbReference>
<dbReference type="EMBL" id="SRYE01000002">
    <property type="protein sequence ID" value="TGY62710.1"/>
    <property type="molecule type" value="Genomic_DNA"/>
</dbReference>
<dbReference type="CDD" id="cd16914">
    <property type="entry name" value="EcfT"/>
    <property type="match status" value="1"/>
</dbReference>
<dbReference type="PANTHER" id="PTHR34857">
    <property type="entry name" value="SLL0384 PROTEIN"/>
    <property type="match status" value="1"/>
</dbReference>
<accession>A0A4V3RRC0</accession>
<dbReference type="Pfam" id="PF02361">
    <property type="entry name" value="CbiQ"/>
    <property type="match status" value="1"/>
</dbReference>
<keyword evidence="8" id="KW-1185">Reference proteome</keyword>
<evidence type="ECO:0000256" key="3">
    <source>
        <dbReference type="ARBA" id="ARBA00022692"/>
    </source>
</evidence>
<comment type="caution">
    <text evidence="7">The sequence shown here is derived from an EMBL/GenBank/DDBJ whole genome shotgun (WGS) entry which is preliminary data.</text>
</comment>
<feature type="transmembrane region" description="Helical" evidence="6">
    <location>
        <begin position="107"/>
        <end position="130"/>
    </location>
</feature>
<dbReference type="OrthoDB" id="92887at2"/>
<dbReference type="PANTHER" id="PTHR34857:SF2">
    <property type="entry name" value="SLL0384 PROTEIN"/>
    <property type="match status" value="1"/>
</dbReference>
<organism evidence="7 8">
    <name type="scientific">Muricaecibacterium torontonense</name>
    <dbReference type="NCBI Taxonomy" id="3032871"/>
    <lineage>
        <taxon>Bacteria</taxon>
        <taxon>Bacillati</taxon>
        <taxon>Actinomycetota</taxon>
        <taxon>Coriobacteriia</taxon>
        <taxon>Coriobacteriales</taxon>
        <taxon>Atopobiaceae</taxon>
        <taxon>Muricaecibacterium</taxon>
    </lineage>
</organism>
<feature type="transmembrane region" description="Helical" evidence="6">
    <location>
        <begin position="242"/>
        <end position="262"/>
    </location>
</feature>
<evidence type="ECO:0000256" key="2">
    <source>
        <dbReference type="ARBA" id="ARBA00022475"/>
    </source>
</evidence>